<name>A0ACB8SWS8_9AGAM</name>
<organism evidence="1 2">
    <name type="scientific">Artomyces pyxidatus</name>
    <dbReference type="NCBI Taxonomy" id="48021"/>
    <lineage>
        <taxon>Eukaryota</taxon>
        <taxon>Fungi</taxon>
        <taxon>Dikarya</taxon>
        <taxon>Basidiomycota</taxon>
        <taxon>Agaricomycotina</taxon>
        <taxon>Agaricomycetes</taxon>
        <taxon>Russulales</taxon>
        <taxon>Auriscalpiaceae</taxon>
        <taxon>Artomyces</taxon>
    </lineage>
</organism>
<proteinExistence type="predicted"/>
<evidence type="ECO:0000313" key="2">
    <source>
        <dbReference type="Proteomes" id="UP000814140"/>
    </source>
</evidence>
<protein>
    <submittedName>
        <fullName evidence="1">Uncharacterized protein</fullName>
    </submittedName>
</protein>
<comment type="caution">
    <text evidence="1">The sequence shown here is derived from an EMBL/GenBank/DDBJ whole genome shotgun (WGS) entry which is preliminary data.</text>
</comment>
<dbReference type="EMBL" id="MU277220">
    <property type="protein sequence ID" value="KAI0060286.1"/>
    <property type="molecule type" value="Genomic_DNA"/>
</dbReference>
<sequence length="238" mass="25922">MPNIPSPYCSADTQERSQSLRPLLPPAILAPSPIQPSRLPTSLPPTLRRAPPFGPATPYDGPKAPLTANSHHRPISHSGDPRLCPSSPHIDHSDARATNYLAGAVRRTPRARLPLRRDPLSRAPLRHPPHAFLASAQGLSRTAKQTFNAHTRRIPVQKIARHPVRARAYFPPRPCPFPCPSTAPSPPGASPRRLTNTPRSSVPYGPAARYTAESGRRGQCPEMRDEDAGGPSRQRAQD</sequence>
<reference evidence="1" key="2">
    <citation type="journal article" date="2022" name="New Phytol.">
        <title>Evolutionary transition to the ectomycorrhizal habit in the genomes of a hyperdiverse lineage of mushroom-forming fungi.</title>
        <authorList>
            <person name="Looney B."/>
            <person name="Miyauchi S."/>
            <person name="Morin E."/>
            <person name="Drula E."/>
            <person name="Courty P.E."/>
            <person name="Kohler A."/>
            <person name="Kuo A."/>
            <person name="LaButti K."/>
            <person name="Pangilinan J."/>
            <person name="Lipzen A."/>
            <person name="Riley R."/>
            <person name="Andreopoulos W."/>
            <person name="He G."/>
            <person name="Johnson J."/>
            <person name="Nolan M."/>
            <person name="Tritt A."/>
            <person name="Barry K.W."/>
            <person name="Grigoriev I.V."/>
            <person name="Nagy L.G."/>
            <person name="Hibbett D."/>
            <person name="Henrissat B."/>
            <person name="Matheny P.B."/>
            <person name="Labbe J."/>
            <person name="Martin F.M."/>
        </authorList>
    </citation>
    <scope>NUCLEOTIDE SEQUENCE</scope>
    <source>
        <strain evidence="1">HHB10654</strain>
    </source>
</reference>
<keyword evidence="2" id="KW-1185">Reference proteome</keyword>
<accession>A0ACB8SWS8</accession>
<gene>
    <name evidence="1" type="ORF">BV25DRAFT_1917900</name>
</gene>
<dbReference type="Proteomes" id="UP000814140">
    <property type="component" value="Unassembled WGS sequence"/>
</dbReference>
<evidence type="ECO:0000313" key="1">
    <source>
        <dbReference type="EMBL" id="KAI0060286.1"/>
    </source>
</evidence>
<reference evidence="1" key="1">
    <citation type="submission" date="2021-03" db="EMBL/GenBank/DDBJ databases">
        <authorList>
            <consortium name="DOE Joint Genome Institute"/>
            <person name="Ahrendt S."/>
            <person name="Looney B.P."/>
            <person name="Miyauchi S."/>
            <person name="Morin E."/>
            <person name="Drula E."/>
            <person name="Courty P.E."/>
            <person name="Chicoki N."/>
            <person name="Fauchery L."/>
            <person name="Kohler A."/>
            <person name="Kuo A."/>
            <person name="Labutti K."/>
            <person name="Pangilinan J."/>
            <person name="Lipzen A."/>
            <person name="Riley R."/>
            <person name="Andreopoulos W."/>
            <person name="He G."/>
            <person name="Johnson J."/>
            <person name="Barry K.W."/>
            <person name="Grigoriev I.V."/>
            <person name="Nagy L."/>
            <person name="Hibbett D."/>
            <person name="Henrissat B."/>
            <person name="Matheny P.B."/>
            <person name="Labbe J."/>
            <person name="Martin F."/>
        </authorList>
    </citation>
    <scope>NUCLEOTIDE SEQUENCE</scope>
    <source>
        <strain evidence="1">HHB10654</strain>
    </source>
</reference>